<gene>
    <name evidence="5" type="ORF">PC115_g11563</name>
    <name evidence="6" type="ORF">PC117_g4949</name>
    <name evidence="7" type="ORF">PC129_g4556</name>
</gene>
<keyword evidence="2" id="KW-0521">NADP</keyword>
<reference evidence="5" key="1">
    <citation type="submission" date="2018-10" db="EMBL/GenBank/DDBJ databases">
        <title>Effector identification in a new, highly contiguous assembly of the strawberry crown rot pathogen Phytophthora cactorum.</title>
        <authorList>
            <person name="Armitage A.D."/>
            <person name="Nellist C.F."/>
            <person name="Bates H."/>
            <person name="Vickerstaff R.J."/>
            <person name="Harrison R.J."/>
        </authorList>
    </citation>
    <scope>NUCLEOTIDE SEQUENCE</scope>
    <source>
        <strain evidence="5">4032</strain>
        <strain evidence="6">4040</strain>
        <strain evidence="7">P421</strain>
    </source>
</reference>
<dbReference type="Pfam" id="PF00248">
    <property type="entry name" value="Aldo_ket_red"/>
    <property type="match status" value="1"/>
</dbReference>
<dbReference type="Proteomes" id="UP000736787">
    <property type="component" value="Unassembled WGS sequence"/>
</dbReference>
<sequence>MAPNATPTKMTHRFLGDSGLLVSKLSLGSWMDYNEKYTVDGWYEMVKIAYQHGVNFYDTAEIYGNGQAEELLGGAVKKGIAEGLWSREDLVISTKIYNGYKGFTDSGPNDQGNSRKHIVEGIKASLKRLDLEYVDVIFSHRPEPYTPLEETVRAMNFVINQGWAFYWGTSEWLASDIREACGLDLYKKYKLGLTTWSPLAFGTLTGKYSDGKPDGSRYTSPMFKEGGPFAAGFAERVEMADKLKPIAKELGCSLAQMSMAWAVANEHASTVLIGASRPSQLEETLKALDFVDKITPEVKAKIDEVVKFVPTVSKMDQLALVRGRHL</sequence>
<dbReference type="PANTHER" id="PTHR43150:SF2">
    <property type="entry name" value="HYPERKINETIC, ISOFORM M"/>
    <property type="match status" value="1"/>
</dbReference>
<accession>A0A8T1C158</accession>
<evidence type="ECO:0000259" key="4">
    <source>
        <dbReference type="Pfam" id="PF00248"/>
    </source>
</evidence>
<evidence type="ECO:0000313" key="6">
    <source>
        <dbReference type="EMBL" id="KAG2949817.1"/>
    </source>
</evidence>
<dbReference type="Proteomes" id="UP000774804">
    <property type="component" value="Unassembled WGS sequence"/>
</dbReference>
<keyword evidence="3" id="KW-0560">Oxidoreductase</keyword>
<dbReference type="Gene3D" id="3.20.20.100">
    <property type="entry name" value="NADP-dependent oxidoreductase domain"/>
    <property type="match status" value="1"/>
</dbReference>
<dbReference type="InterPro" id="IPR023210">
    <property type="entry name" value="NADP_OxRdtase_dom"/>
</dbReference>
<comment type="similarity">
    <text evidence="1">Belongs to the shaker potassium channel beta subunit family.</text>
</comment>
<evidence type="ECO:0000313" key="8">
    <source>
        <dbReference type="Proteomes" id="UP000774804"/>
    </source>
</evidence>
<dbReference type="PANTHER" id="PTHR43150">
    <property type="entry name" value="HYPERKINETIC, ISOFORM M"/>
    <property type="match status" value="1"/>
</dbReference>
<name>A0A8T1C158_9STRA</name>
<evidence type="ECO:0000256" key="1">
    <source>
        <dbReference type="ARBA" id="ARBA00006515"/>
    </source>
</evidence>
<proteinExistence type="inferred from homology"/>
<dbReference type="InterPro" id="IPR005399">
    <property type="entry name" value="K_chnl_volt-dep_bsu_KCNAB-rel"/>
</dbReference>
<organism evidence="5 8">
    <name type="scientific">Phytophthora cactorum</name>
    <dbReference type="NCBI Taxonomy" id="29920"/>
    <lineage>
        <taxon>Eukaryota</taxon>
        <taxon>Sar</taxon>
        <taxon>Stramenopiles</taxon>
        <taxon>Oomycota</taxon>
        <taxon>Peronosporomycetes</taxon>
        <taxon>Peronosporales</taxon>
        <taxon>Peronosporaceae</taxon>
        <taxon>Phytophthora</taxon>
    </lineage>
</organism>
<dbReference type="AlphaFoldDB" id="A0A8T1C158"/>
<dbReference type="InterPro" id="IPR036812">
    <property type="entry name" value="NAD(P)_OxRdtase_dom_sf"/>
</dbReference>
<protein>
    <recommendedName>
        <fullName evidence="4">NADP-dependent oxidoreductase domain-containing protein</fullName>
    </recommendedName>
</protein>
<dbReference type="SUPFAM" id="SSF51430">
    <property type="entry name" value="NAD(P)-linked oxidoreductase"/>
    <property type="match status" value="1"/>
</dbReference>
<evidence type="ECO:0000313" key="5">
    <source>
        <dbReference type="EMBL" id="KAG2914889.1"/>
    </source>
</evidence>
<dbReference type="GO" id="GO:0016491">
    <property type="term" value="F:oxidoreductase activity"/>
    <property type="evidence" value="ECO:0007669"/>
    <property type="project" value="UniProtKB-KW"/>
</dbReference>
<dbReference type="Proteomes" id="UP000760860">
    <property type="component" value="Unassembled WGS sequence"/>
</dbReference>
<evidence type="ECO:0000313" key="7">
    <source>
        <dbReference type="EMBL" id="KAG3224805.1"/>
    </source>
</evidence>
<evidence type="ECO:0000256" key="3">
    <source>
        <dbReference type="ARBA" id="ARBA00023002"/>
    </source>
</evidence>
<dbReference type="EMBL" id="RCMV01000101">
    <property type="protein sequence ID" value="KAG3224805.1"/>
    <property type="molecule type" value="Genomic_DNA"/>
</dbReference>
<dbReference type="VEuPathDB" id="FungiDB:PC110_g9931"/>
<evidence type="ECO:0000256" key="2">
    <source>
        <dbReference type="ARBA" id="ARBA00022857"/>
    </source>
</evidence>
<dbReference type="EMBL" id="RCMK01000083">
    <property type="protein sequence ID" value="KAG2949817.1"/>
    <property type="molecule type" value="Genomic_DNA"/>
</dbReference>
<feature type="domain" description="NADP-dependent oxidoreductase" evidence="4">
    <location>
        <begin position="24"/>
        <end position="184"/>
    </location>
</feature>
<dbReference type="EMBL" id="RCMI01000365">
    <property type="protein sequence ID" value="KAG2914889.1"/>
    <property type="molecule type" value="Genomic_DNA"/>
</dbReference>
<comment type="caution">
    <text evidence="5">The sequence shown here is derived from an EMBL/GenBank/DDBJ whole genome shotgun (WGS) entry which is preliminary data.</text>
</comment>